<feature type="binding site" evidence="9">
    <location>
        <position position="471"/>
    </location>
    <ligand>
        <name>(S)-malate</name>
        <dbReference type="ChEBI" id="CHEBI:15589"/>
    </ligand>
</feature>
<evidence type="ECO:0000256" key="11">
    <source>
        <dbReference type="RuleBase" id="RU003426"/>
    </source>
</evidence>
<dbReference type="SMART" id="SM01274">
    <property type="entry name" value="malic"/>
    <property type="match status" value="1"/>
</dbReference>
<dbReference type="PANTHER" id="PTHR23406">
    <property type="entry name" value="MALIC ENZYME-RELATED"/>
    <property type="match status" value="1"/>
</dbReference>
<dbReference type="FunFam" id="3.40.50.10380:FF:000001">
    <property type="entry name" value="NAD-dependent malic enzyme"/>
    <property type="match status" value="1"/>
</dbReference>
<dbReference type="NCBIfam" id="NF010052">
    <property type="entry name" value="PRK13529.1"/>
    <property type="match status" value="1"/>
</dbReference>
<dbReference type="InterPro" id="IPR015884">
    <property type="entry name" value="Malic_enzyme_CS"/>
</dbReference>
<dbReference type="InterPro" id="IPR036291">
    <property type="entry name" value="NAD(P)-bd_dom_sf"/>
</dbReference>
<sequence>MPTPQHQSKFRHLPRAASGPLECPYEGRNVIASCQFNKGSAFTQEERKTFKLHGLLPPNIQTLEEQVQRAFHQYQSRPDALAKNTFMASMKAQNEVLYYKLIQTHLKEMFGVIYTPTEGDAIQNYSRLFRKPEGCFLNVEDQDRIEECLSNFGRGSDIDYVVVSDGEEILGVGDQGVGSILISVAKLVLTTLCAGIHPSRQLPVVLDCGTDNKDLLNDELYLGLRQPRVRGRKYDNFVGNFVATARKMFPNAYIHFEDFGLHNARRLLNQYRSHIPCFNDDIQGTGCVTLAALMTAFHVSNTKLADVRVVIFGSGSAGTGIAEQVADTIATETSRTKQEALRQIWCLDKPGILLKSLGDRLTAEQAPFARDDKEWPKERATDLLSVVKEIKPHVLIGTSTKPKAFTEDIIREMAEHVEHPIIFPLSNPTRLHEASPEDINSWTDGRALIATGSPFPPVERNGIKYEVAECNNSTCFPGIGLGAVLSRTRILSDKMLVAAAKALASHSPALRDPNRALLPDVENVREISVDIARAVIKTATKEGHAQEEGIPEDDEDLEKWIRVQMWEPLYRPLVKAGQP</sequence>
<dbReference type="PROSITE" id="PS00331">
    <property type="entry name" value="MALIC_ENZYMES"/>
    <property type="match status" value="1"/>
</dbReference>
<keyword evidence="4 11" id="KW-0560">Oxidoreductase</keyword>
<reference evidence="14" key="1">
    <citation type="submission" date="2019-04" db="EMBL/GenBank/DDBJ databases">
        <title>Friends and foes A comparative genomics studyof 23 Aspergillus species from section Flavi.</title>
        <authorList>
            <consortium name="DOE Joint Genome Institute"/>
            <person name="Kjaerbolling I."/>
            <person name="Vesth T."/>
            <person name="Frisvad J.C."/>
            <person name="Nybo J.L."/>
            <person name="Theobald S."/>
            <person name="Kildgaard S."/>
            <person name="Isbrandt T."/>
            <person name="Kuo A."/>
            <person name="Sato A."/>
            <person name="Lyhne E.K."/>
            <person name="Kogle M.E."/>
            <person name="Wiebenga A."/>
            <person name="Kun R.S."/>
            <person name="Lubbers R.J."/>
            <person name="Makela M.R."/>
            <person name="Barry K."/>
            <person name="Chovatia M."/>
            <person name="Clum A."/>
            <person name="Daum C."/>
            <person name="Haridas S."/>
            <person name="He G."/>
            <person name="LaButti K."/>
            <person name="Lipzen A."/>
            <person name="Mondo S."/>
            <person name="Riley R."/>
            <person name="Salamov A."/>
            <person name="Simmons B.A."/>
            <person name="Magnuson J.K."/>
            <person name="Henrissat B."/>
            <person name="Mortensen U.H."/>
            <person name="Larsen T.O."/>
            <person name="Devries R.P."/>
            <person name="Grigoriev I.V."/>
            <person name="Machida M."/>
            <person name="Baker S.E."/>
            <person name="Andersen M.R."/>
        </authorList>
    </citation>
    <scope>NUCLEOTIDE SEQUENCE [LARGE SCALE GENOMIC DNA]</scope>
    <source>
        <strain evidence="14">IBT 14317</strain>
    </source>
</reference>
<dbReference type="GO" id="GO:0046872">
    <property type="term" value="F:metal ion binding"/>
    <property type="evidence" value="ECO:0007669"/>
    <property type="project" value="UniProtKB-KW"/>
</dbReference>
<dbReference type="GO" id="GO:0006108">
    <property type="term" value="P:malate metabolic process"/>
    <property type="evidence" value="ECO:0007669"/>
    <property type="project" value="TreeGrafter"/>
</dbReference>
<evidence type="ECO:0000256" key="8">
    <source>
        <dbReference type="PIRSR" id="PIRSR000106-1"/>
    </source>
</evidence>
<feature type="binding site" evidence="10">
    <location>
        <position position="281"/>
    </location>
    <ligand>
        <name>a divalent metal cation</name>
        <dbReference type="ChEBI" id="CHEBI:60240"/>
    </ligand>
</feature>
<dbReference type="InterPro" id="IPR037062">
    <property type="entry name" value="Malic_N_dom_sf"/>
</dbReference>
<dbReference type="GO" id="GO:0005829">
    <property type="term" value="C:cytosol"/>
    <property type="evidence" value="ECO:0007669"/>
    <property type="project" value="TreeGrafter"/>
</dbReference>
<dbReference type="PANTHER" id="PTHR23406:SF34">
    <property type="entry name" value="NAD-DEPENDENT MALIC ENZYME, MITOCHONDRIAL"/>
    <property type="match status" value="1"/>
</dbReference>
<dbReference type="InterPro" id="IPR012301">
    <property type="entry name" value="Malic_N_dom"/>
</dbReference>
<comment type="similarity">
    <text evidence="2 11">Belongs to the malic enzymes family.</text>
</comment>
<evidence type="ECO:0000256" key="6">
    <source>
        <dbReference type="ARBA" id="ARBA00050168"/>
    </source>
</evidence>
<dbReference type="InterPro" id="IPR012302">
    <property type="entry name" value="Malic_NAD-bd"/>
</dbReference>
<dbReference type="EMBL" id="ML735297">
    <property type="protein sequence ID" value="KAE8387187.1"/>
    <property type="molecule type" value="Genomic_DNA"/>
</dbReference>
<dbReference type="SMART" id="SM00919">
    <property type="entry name" value="Malic_M"/>
    <property type="match status" value="1"/>
</dbReference>
<evidence type="ECO:0000256" key="7">
    <source>
        <dbReference type="ARBA" id="ARBA00052591"/>
    </source>
</evidence>
<feature type="binding site" evidence="10">
    <location>
        <position position="258"/>
    </location>
    <ligand>
        <name>a divalent metal cation</name>
        <dbReference type="ChEBI" id="CHEBI:60240"/>
    </ligand>
</feature>
<dbReference type="FunFam" id="3.40.50.720:FF:000055">
    <property type="entry name" value="NAD-dependent malic enzyme"/>
    <property type="match status" value="1"/>
</dbReference>
<feature type="active site" description="Proton acceptor" evidence="8">
    <location>
        <position position="186"/>
    </location>
</feature>
<comment type="catalytic activity">
    <reaction evidence="6">
        <text>oxaloacetate + H(+) = pyruvate + CO2</text>
        <dbReference type="Rhea" id="RHEA:15641"/>
        <dbReference type="ChEBI" id="CHEBI:15361"/>
        <dbReference type="ChEBI" id="CHEBI:15378"/>
        <dbReference type="ChEBI" id="CHEBI:16452"/>
        <dbReference type="ChEBI" id="CHEBI:16526"/>
        <dbReference type="EC" id="1.1.1.38"/>
    </reaction>
</comment>
<feature type="binding site" evidence="10">
    <location>
        <position position="257"/>
    </location>
    <ligand>
        <name>a divalent metal cation</name>
        <dbReference type="ChEBI" id="CHEBI:60240"/>
    </ligand>
</feature>
<dbReference type="GO" id="GO:0005739">
    <property type="term" value="C:mitochondrion"/>
    <property type="evidence" value="ECO:0007669"/>
    <property type="project" value="TreeGrafter"/>
</dbReference>
<proteinExistence type="inferred from homology"/>
<dbReference type="CDD" id="cd05312">
    <property type="entry name" value="NAD_bind_1_malic_enz"/>
    <property type="match status" value="1"/>
</dbReference>
<evidence type="ECO:0000256" key="9">
    <source>
        <dbReference type="PIRSR" id="PIRSR000106-2"/>
    </source>
</evidence>
<dbReference type="PIRSF" id="PIRSF000106">
    <property type="entry name" value="ME"/>
    <property type="match status" value="1"/>
</dbReference>
<dbReference type="InterPro" id="IPR046346">
    <property type="entry name" value="Aminoacid_DH-like_N_sf"/>
</dbReference>
<feature type="domain" description="Malic enzyme N-terminal" evidence="13">
    <location>
        <begin position="91"/>
        <end position="272"/>
    </location>
</feature>
<accession>A0A5N7C0A9</accession>
<comment type="catalytic activity">
    <reaction evidence="7">
        <text>(S)-malate + NAD(+) = pyruvate + CO2 + NADH</text>
        <dbReference type="Rhea" id="RHEA:12653"/>
        <dbReference type="ChEBI" id="CHEBI:15361"/>
        <dbReference type="ChEBI" id="CHEBI:15589"/>
        <dbReference type="ChEBI" id="CHEBI:16526"/>
        <dbReference type="ChEBI" id="CHEBI:57540"/>
        <dbReference type="ChEBI" id="CHEBI:57945"/>
        <dbReference type="EC" id="1.1.1.38"/>
    </reaction>
</comment>
<dbReference type="OrthoDB" id="5365701at2759"/>
<evidence type="ECO:0000256" key="5">
    <source>
        <dbReference type="ARBA" id="ARBA00023027"/>
    </source>
</evidence>
<keyword evidence="5" id="KW-0520">NAD</keyword>
<feature type="binding site" evidence="9">
    <location>
        <position position="427"/>
    </location>
    <ligand>
        <name>(S)-malate</name>
        <dbReference type="ChEBI" id="CHEBI:15589"/>
    </ligand>
</feature>
<comment type="cofactor">
    <cofactor evidence="1">
        <name>Mn(2+)</name>
        <dbReference type="ChEBI" id="CHEBI:29035"/>
    </cofactor>
</comment>
<dbReference type="SUPFAM" id="SSF51735">
    <property type="entry name" value="NAD(P)-binding Rossmann-fold domains"/>
    <property type="match status" value="1"/>
</dbReference>
<feature type="active site" description="Proton donor" evidence="8">
    <location>
        <position position="114"/>
    </location>
</feature>
<evidence type="ECO:0000313" key="14">
    <source>
        <dbReference type="EMBL" id="KAE8387187.1"/>
    </source>
</evidence>
<organism evidence="14">
    <name type="scientific">Petromyces alliaceus</name>
    <name type="common">Aspergillus alliaceus</name>
    <dbReference type="NCBI Taxonomy" id="209559"/>
    <lineage>
        <taxon>Eukaryota</taxon>
        <taxon>Fungi</taxon>
        <taxon>Dikarya</taxon>
        <taxon>Ascomycota</taxon>
        <taxon>Pezizomycotina</taxon>
        <taxon>Eurotiomycetes</taxon>
        <taxon>Eurotiomycetidae</taxon>
        <taxon>Eurotiales</taxon>
        <taxon>Aspergillaceae</taxon>
        <taxon>Aspergillus</taxon>
        <taxon>Aspergillus subgen. Circumdati</taxon>
    </lineage>
</organism>
<dbReference type="InterPro" id="IPR001891">
    <property type="entry name" value="Malic_OxRdtase"/>
</dbReference>
<dbReference type="SUPFAM" id="SSF53223">
    <property type="entry name" value="Aminoacid dehydrogenase-like, N-terminal domain"/>
    <property type="match status" value="1"/>
</dbReference>
<comment type="cofactor">
    <cofactor evidence="10">
        <name>Mg(2+)</name>
        <dbReference type="ChEBI" id="CHEBI:18420"/>
    </cofactor>
    <cofactor evidence="10">
        <name>Mn(2+)</name>
        <dbReference type="ChEBI" id="CHEBI:29035"/>
    </cofactor>
    <text evidence="10">Divalent metal cations. Prefers magnesium or manganese.</text>
</comment>
<dbReference type="Proteomes" id="UP000326877">
    <property type="component" value="Unassembled WGS sequence"/>
</dbReference>
<dbReference type="Pfam" id="PF00390">
    <property type="entry name" value="malic"/>
    <property type="match status" value="1"/>
</dbReference>
<keyword evidence="3 10" id="KW-0479">Metal-binding</keyword>
<evidence type="ECO:0000256" key="3">
    <source>
        <dbReference type="ARBA" id="ARBA00022723"/>
    </source>
</evidence>
<dbReference type="PRINTS" id="PR00072">
    <property type="entry name" value="MALOXRDTASE"/>
</dbReference>
<gene>
    <name evidence="14" type="ORF">BDV23DRAFT_161654</name>
</gene>
<name>A0A5N7C0A9_PETAA</name>
<feature type="domain" description="Malic enzyme NAD-binding" evidence="12">
    <location>
        <begin position="282"/>
        <end position="540"/>
    </location>
</feature>
<dbReference type="Pfam" id="PF03949">
    <property type="entry name" value="Malic_M"/>
    <property type="match status" value="1"/>
</dbReference>
<evidence type="ECO:0000256" key="2">
    <source>
        <dbReference type="ARBA" id="ARBA00008785"/>
    </source>
</evidence>
<evidence type="ECO:0000256" key="10">
    <source>
        <dbReference type="PIRSR" id="PIRSR000106-3"/>
    </source>
</evidence>
<dbReference type="GO" id="GO:0004471">
    <property type="term" value="F:malate dehydrogenase (decarboxylating) (NAD+) activity"/>
    <property type="evidence" value="ECO:0007669"/>
    <property type="project" value="TreeGrafter"/>
</dbReference>
<dbReference type="Gene3D" id="3.40.50.10380">
    <property type="entry name" value="Malic enzyme, N-terminal domain"/>
    <property type="match status" value="1"/>
</dbReference>
<dbReference type="GO" id="GO:0051287">
    <property type="term" value="F:NAD binding"/>
    <property type="evidence" value="ECO:0007669"/>
    <property type="project" value="InterPro"/>
</dbReference>
<evidence type="ECO:0000259" key="12">
    <source>
        <dbReference type="SMART" id="SM00919"/>
    </source>
</evidence>
<dbReference type="AlphaFoldDB" id="A0A5N7C0A9"/>
<dbReference type="Gene3D" id="3.40.50.720">
    <property type="entry name" value="NAD(P)-binding Rossmann-like Domain"/>
    <property type="match status" value="1"/>
</dbReference>
<evidence type="ECO:0000256" key="4">
    <source>
        <dbReference type="ARBA" id="ARBA00023002"/>
    </source>
</evidence>
<evidence type="ECO:0000256" key="1">
    <source>
        <dbReference type="ARBA" id="ARBA00001936"/>
    </source>
</evidence>
<protein>
    <recommendedName>
        <fullName evidence="11">Malic enzyme</fullName>
    </recommendedName>
</protein>
<evidence type="ECO:0000259" key="13">
    <source>
        <dbReference type="SMART" id="SM01274"/>
    </source>
</evidence>